<evidence type="ECO:0000313" key="2">
    <source>
        <dbReference type="Proteomes" id="UP001055439"/>
    </source>
</evidence>
<organism evidence="1 2">
    <name type="scientific">Musa troglodytarum</name>
    <name type="common">fe'i banana</name>
    <dbReference type="NCBI Taxonomy" id="320322"/>
    <lineage>
        <taxon>Eukaryota</taxon>
        <taxon>Viridiplantae</taxon>
        <taxon>Streptophyta</taxon>
        <taxon>Embryophyta</taxon>
        <taxon>Tracheophyta</taxon>
        <taxon>Spermatophyta</taxon>
        <taxon>Magnoliopsida</taxon>
        <taxon>Liliopsida</taxon>
        <taxon>Zingiberales</taxon>
        <taxon>Musaceae</taxon>
        <taxon>Musa</taxon>
    </lineage>
</organism>
<reference evidence="1" key="1">
    <citation type="submission" date="2022-05" db="EMBL/GenBank/DDBJ databases">
        <title>The Musa troglodytarum L. genome provides insights into the mechanism of non-climacteric behaviour and enrichment of carotenoids.</title>
        <authorList>
            <person name="Wang J."/>
        </authorList>
    </citation>
    <scope>NUCLEOTIDE SEQUENCE</scope>
    <source>
        <tissue evidence="1">Leaf</tissue>
    </source>
</reference>
<evidence type="ECO:0000313" key="1">
    <source>
        <dbReference type="EMBL" id="URE05736.1"/>
    </source>
</evidence>
<keyword evidence="2" id="KW-1185">Reference proteome</keyword>
<protein>
    <submittedName>
        <fullName evidence="1">WD domain, G-beta repeat domain containing protein</fullName>
    </submittedName>
</protein>
<sequence>MHCRLAIGLPAHAVTKCGRAVEEFLSRGIEKVAWEASGERLALSYKDGDDMYGGLIAIYDTKRTPLVSASLVAGAADGVAHSLSYFVLISFLNLGKNLPVYRQKFKHLCNSKVFFKSRESDFSFSPILLGSHVNFVSFPKHPSSLFLV</sequence>
<proteinExistence type="predicted"/>
<accession>A0A9E7K5W0</accession>
<dbReference type="Proteomes" id="UP001055439">
    <property type="component" value="Chromosome 5"/>
</dbReference>
<name>A0A9E7K5W0_9LILI</name>
<dbReference type="AlphaFoldDB" id="A0A9E7K5W0"/>
<gene>
    <name evidence="1" type="ORF">MUK42_02075</name>
</gene>
<dbReference type="EMBL" id="CP097507">
    <property type="protein sequence ID" value="URE05736.1"/>
    <property type="molecule type" value="Genomic_DNA"/>
</dbReference>
<dbReference type="OrthoDB" id="411991at2759"/>